<dbReference type="Gramene" id="TraesCLE_scaffold_061952_01G000300.1">
    <property type="protein sequence ID" value="TraesCLE_scaffold_061952_01G000300.1"/>
    <property type="gene ID" value="TraesCLE_scaffold_061952_01G000300"/>
</dbReference>
<comment type="subcellular location">
    <subcellularLocation>
        <location evidence="1">Membrane</location>
        <topology evidence="1">Multi-pass membrane protein</topology>
    </subcellularLocation>
</comment>
<dbReference type="Gramene" id="TraesCS2B02G073300.1">
    <property type="protein sequence ID" value="TraesCS2B02G073300.1.cds1"/>
    <property type="gene ID" value="TraesCS2B02G073300"/>
</dbReference>
<keyword evidence="5 8" id="KW-1133">Transmembrane helix</keyword>
<accession>A0A3B6BYS0</accession>
<dbReference type="GO" id="GO:0016020">
    <property type="term" value="C:membrane"/>
    <property type="evidence" value="ECO:0007669"/>
    <property type="project" value="UniProtKB-SubCell"/>
</dbReference>
<dbReference type="GO" id="GO:0006629">
    <property type="term" value="P:lipid metabolic process"/>
    <property type="evidence" value="ECO:0007669"/>
    <property type="project" value="InterPro"/>
</dbReference>
<dbReference type="PANTHER" id="PTHR31595:SF35">
    <property type="entry name" value="OSJNBA0009K15.16 PROTEIN"/>
    <property type="match status" value="1"/>
</dbReference>
<dbReference type="Gramene" id="TraesWEE_scaffold_110158_01G000200.1">
    <property type="protein sequence ID" value="TraesWEE_scaffold_110158_01G000200.1"/>
    <property type="gene ID" value="TraesWEE_scaffold_110158_01G000200"/>
</dbReference>
<evidence type="ECO:0000256" key="2">
    <source>
        <dbReference type="ARBA" id="ARBA00007282"/>
    </source>
</evidence>
<dbReference type="OMA" id="TINGRWR"/>
<dbReference type="GO" id="GO:0008374">
    <property type="term" value="F:O-acyltransferase activity"/>
    <property type="evidence" value="ECO:0007669"/>
    <property type="project" value="InterPro"/>
</dbReference>
<reference evidence="10" key="2">
    <citation type="submission" date="2018-10" db="UniProtKB">
        <authorList>
            <consortium name="EnsemblPlants"/>
        </authorList>
    </citation>
    <scope>IDENTIFICATION</scope>
</reference>
<evidence type="ECO:0000256" key="5">
    <source>
        <dbReference type="ARBA" id="ARBA00022989"/>
    </source>
</evidence>
<evidence type="ECO:0000313" key="11">
    <source>
        <dbReference type="Proteomes" id="UP000019116"/>
    </source>
</evidence>
<feature type="domain" description="Wax synthase" evidence="9">
    <location>
        <begin position="178"/>
        <end position="256"/>
    </location>
</feature>
<evidence type="ECO:0000256" key="6">
    <source>
        <dbReference type="ARBA" id="ARBA00023136"/>
    </source>
</evidence>
<dbReference type="Gramene" id="TraesARI2B03G00852320.1">
    <property type="protein sequence ID" value="TraesARI2B03G00852320.1.CDS1"/>
    <property type="gene ID" value="TraesARI2B03G00852320"/>
</dbReference>
<feature type="transmembrane region" description="Helical" evidence="8">
    <location>
        <begin position="61"/>
        <end position="81"/>
    </location>
</feature>
<evidence type="ECO:0000256" key="7">
    <source>
        <dbReference type="ARBA" id="ARBA00023315"/>
    </source>
</evidence>
<protein>
    <recommendedName>
        <fullName evidence="9">Wax synthase domain-containing protein</fullName>
    </recommendedName>
</protein>
<dbReference type="Gramene" id="TraesPARA_EIv1.0_0605600.1">
    <property type="protein sequence ID" value="TraesPARA_EIv1.0_0605600.1.CDS1"/>
    <property type="gene ID" value="TraesPARA_EIv1.0_0605600"/>
</dbReference>
<feature type="transmembrane region" description="Helical" evidence="8">
    <location>
        <begin position="34"/>
        <end position="54"/>
    </location>
</feature>
<gene>
    <name evidence="10" type="primary">LOC123040296</name>
</gene>
<dbReference type="AlphaFoldDB" id="A0A3B6BYS0"/>
<dbReference type="EnsemblPlants" id="TraesCS2B02G073300.1">
    <property type="protein sequence ID" value="TraesCS2B02G073300.1.cds1"/>
    <property type="gene ID" value="TraesCS2B02G073300"/>
</dbReference>
<dbReference type="InterPro" id="IPR044851">
    <property type="entry name" value="Wax_synthase"/>
</dbReference>
<dbReference type="Gramene" id="TraesSTA2B03G00842710.1">
    <property type="protein sequence ID" value="TraesSTA2B03G00842710.1.CDS1"/>
    <property type="gene ID" value="TraesSTA2B03G00842710"/>
</dbReference>
<feature type="transmembrane region" description="Helical" evidence="8">
    <location>
        <begin position="116"/>
        <end position="136"/>
    </location>
</feature>
<dbReference type="OrthoDB" id="1077582at2759"/>
<evidence type="ECO:0000313" key="10">
    <source>
        <dbReference type="EnsemblPlants" id="TraesCS2B02G073300.1.cds1"/>
    </source>
</evidence>
<keyword evidence="3" id="KW-0808">Transferase</keyword>
<feature type="transmembrane region" description="Helical" evidence="8">
    <location>
        <begin position="148"/>
        <end position="173"/>
    </location>
</feature>
<feature type="transmembrane region" description="Helical" evidence="8">
    <location>
        <begin position="250"/>
        <end position="270"/>
    </location>
</feature>
<sequence>MELLRDSIPAVSLAAAAAALYARAASSLLRPGLPRLVALLPVLALLAAAPLAFASSAIVRGVAAFFLAWLGAFKVALLAAGRGPLHPALPVLPFLFTALLPVKLRRGGASEAKPALPTLASCAVKAAVMAALVGLYRLNARLHIYARLALYGAHTYCFLDLLLPCVAAAAGALGMETEPQFDRPYLASSLRDFWGRRWNLMVSAVLRPAVYDPVRARAGPAAGVLAAFAASGAMHEAMVCYLSLRWPPGGGMAAFFALHGACCVAEGWCARRWGDRRPPPRAVATVAVGLFVAGTSFWLFFPALLKDGVEERFLEEWAAVAAFFLDAGGKMNSIVVR</sequence>
<reference evidence="10" key="1">
    <citation type="submission" date="2018-08" db="EMBL/GenBank/DDBJ databases">
        <authorList>
            <person name="Rossello M."/>
        </authorList>
    </citation>
    <scope>NUCLEOTIDE SEQUENCE [LARGE SCALE GENOMIC DNA]</scope>
    <source>
        <strain evidence="10">cv. Chinese Spring</strain>
    </source>
</reference>
<organism evidence="10">
    <name type="scientific">Triticum aestivum</name>
    <name type="common">Wheat</name>
    <dbReference type="NCBI Taxonomy" id="4565"/>
    <lineage>
        <taxon>Eukaryota</taxon>
        <taxon>Viridiplantae</taxon>
        <taxon>Streptophyta</taxon>
        <taxon>Embryophyta</taxon>
        <taxon>Tracheophyta</taxon>
        <taxon>Spermatophyta</taxon>
        <taxon>Magnoliopsida</taxon>
        <taxon>Liliopsida</taxon>
        <taxon>Poales</taxon>
        <taxon>Poaceae</taxon>
        <taxon>BOP clade</taxon>
        <taxon>Pooideae</taxon>
        <taxon>Triticodae</taxon>
        <taxon>Triticeae</taxon>
        <taxon>Triticinae</taxon>
        <taxon>Triticum</taxon>
    </lineage>
</organism>
<proteinExistence type="inferred from homology"/>
<comment type="similarity">
    <text evidence="2">Belongs to the wax synthase family.</text>
</comment>
<dbReference type="Pfam" id="PF13813">
    <property type="entry name" value="MBOAT_2"/>
    <property type="match status" value="1"/>
</dbReference>
<evidence type="ECO:0000256" key="3">
    <source>
        <dbReference type="ARBA" id="ARBA00022679"/>
    </source>
</evidence>
<dbReference type="Gramene" id="TraesLDM2B03G00843840.1">
    <property type="protein sequence ID" value="TraesLDM2B03G00843840.1.CDS1"/>
    <property type="gene ID" value="TraesLDM2B03G00843840"/>
</dbReference>
<evidence type="ECO:0000256" key="1">
    <source>
        <dbReference type="ARBA" id="ARBA00004141"/>
    </source>
</evidence>
<dbReference type="Gramene" id="TraesNOR2B03G00852710.1">
    <property type="protein sequence ID" value="TraesNOR2B03G00852710.1.CDS1"/>
    <property type="gene ID" value="TraesNOR2B03G00852710"/>
</dbReference>
<dbReference type="STRING" id="4565.A0A3B6BYS0"/>
<keyword evidence="6 8" id="KW-0472">Membrane</keyword>
<dbReference type="Proteomes" id="UP000019116">
    <property type="component" value="Chromosome 2B"/>
</dbReference>
<dbReference type="Gramene" id="TraesJAG2B03G00842470.1">
    <property type="protein sequence ID" value="TraesJAG2B03G00842470.1.CDS1"/>
    <property type="gene ID" value="TraesJAG2B03G00842470"/>
</dbReference>
<evidence type="ECO:0000259" key="9">
    <source>
        <dbReference type="Pfam" id="PF13813"/>
    </source>
</evidence>
<dbReference type="Gramene" id="TraesROB_scaffold_100701_01G000200.1">
    <property type="protein sequence ID" value="TraesROB_scaffold_100701_01G000200.1"/>
    <property type="gene ID" value="TraesROB_scaffold_100701_01G000200"/>
</dbReference>
<dbReference type="Gramene" id="TraesCAD_scaffold_110384_01G000200.1">
    <property type="protein sequence ID" value="TraesCAD_scaffold_110384_01G000200.1"/>
    <property type="gene ID" value="TraesCAD_scaffold_110384_01G000200"/>
</dbReference>
<keyword evidence="11" id="KW-1185">Reference proteome</keyword>
<keyword evidence="7" id="KW-0012">Acyltransferase</keyword>
<name>A0A3B6BYS0_WHEAT</name>
<evidence type="ECO:0000256" key="4">
    <source>
        <dbReference type="ARBA" id="ARBA00022692"/>
    </source>
</evidence>
<feature type="transmembrane region" description="Helical" evidence="8">
    <location>
        <begin position="282"/>
        <end position="305"/>
    </location>
</feature>
<dbReference type="InterPro" id="IPR032805">
    <property type="entry name" value="Wax_synthase_dom"/>
</dbReference>
<evidence type="ECO:0000256" key="8">
    <source>
        <dbReference type="SAM" id="Phobius"/>
    </source>
</evidence>
<keyword evidence="4 8" id="KW-0812">Transmembrane</keyword>
<dbReference type="PANTHER" id="PTHR31595">
    <property type="entry name" value="LONG-CHAIN-ALCOHOL O-FATTY-ACYLTRANSFERASE 3-RELATED"/>
    <property type="match status" value="1"/>
</dbReference>
<dbReference type="Gramene" id="TraesCS2B03G0162300.1">
    <property type="protein sequence ID" value="TraesCS2B03G0162300.1.CDS1"/>
    <property type="gene ID" value="TraesCS2B03G0162300"/>
</dbReference>